<dbReference type="CDD" id="cd12151">
    <property type="entry name" value="F1-ATPase_gamma"/>
    <property type="match status" value="1"/>
</dbReference>
<evidence type="ECO:0000256" key="3">
    <source>
        <dbReference type="ARBA" id="ARBA00007681"/>
    </source>
</evidence>
<keyword evidence="8 10" id="KW-0139">CF(1)</keyword>
<comment type="subunit">
    <text evidence="10">F-type ATPases have 2 components, CF(1) - the catalytic core - and CF(0) - the membrane proton channel. CF(1) has five subunits: alpha(3), beta(3), gamma(1), delta(1), epsilon(1). CF(0) has three main subunits: a, b and c.</text>
</comment>
<comment type="function">
    <text evidence="1 10">Produces ATP from ADP in the presence of a proton gradient across the membrane. The gamma chain is believed to be important in regulating ATPase activity and the flow of protons through the CF(0) complex.</text>
</comment>
<evidence type="ECO:0000256" key="10">
    <source>
        <dbReference type="HAMAP-Rule" id="MF_00815"/>
    </source>
</evidence>
<dbReference type="GO" id="GO:0005886">
    <property type="term" value="C:plasma membrane"/>
    <property type="evidence" value="ECO:0007669"/>
    <property type="project" value="UniProtKB-SubCell"/>
</dbReference>
<dbReference type="Pfam" id="PF00231">
    <property type="entry name" value="ATP-synt"/>
    <property type="match status" value="1"/>
</dbReference>
<evidence type="ECO:0000256" key="8">
    <source>
        <dbReference type="ARBA" id="ARBA00023196"/>
    </source>
</evidence>
<protein>
    <recommendedName>
        <fullName evidence="10">ATP synthase gamma chain</fullName>
    </recommendedName>
    <alternativeName>
        <fullName evidence="10">ATP synthase F1 sector gamma subunit</fullName>
    </alternativeName>
    <alternativeName>
        <fullName evidence="10">F-ATPase gamma subunit</fullName>
    </alternativeName>
</protein>
<keyword evidence="6 10" id="KW-0406">Ion transport</keyword>
<dbReference type="PRINTS" id="PR00126">
    <property type="entry name" value="ATPASEGAMMA"/>
</dbReference>
<proteinExistence type="inferred from homology"/>
<keyword evidence="7 10" id="KW-0472">Membrane</keyword>
<comment type="caution">
    <text evidence="11">The sequence shown here is derived from an EMBL/GenBank/DDBJ whole genome shotgun (WGS) entry which is preliminary data.</text>
</comment>
<sequence>MAKTRDIQRRIKSVNNTKKITRAMEMVAATKMRRATEAVLRTRAYADLSWRIALSLAANKKNGETVHPLLVRREKVKKVALILFSSNRGLCGSYNSAVINKAEQSIRKHEKQTGAEIDFFLVGKKGAAVYRYFGYNIAAEFKKEDTIAGLEASAPIASLAVGGFLQGDYDKILIAYTDYLSALKQVPRIKQILPISLDAPDEYLGFTENFSRAAAWPASEEFLFEPSPAAVLEEMLPRLVGMQIYQAMLEANASEHSARMAAMHQATAAAGDMASELTQHYNKSRQAAITAEIAEIAAGADAITAE</sequence>
<evidence type="ECO:0000256" key="7">
    <source>
        <dbReference type="ARBA" id="ARBA00023136"/>
    </source>
</evidence>
<dbReference type="Gene3D" id="3.40.1380.10">
    <property type="match status" value="1"/>
</dbReference>
<dbReference type="GO" id="GO:0005524">
    <property type="term" value="F:ATP binding"/>
    <property type="evidence" value="ECO:0007669"/>
    <property type="project" value="UniProtKB-UniRule"/>
</dbReference>
<evidence type="ECO:0000256" key="5">
    <source>
        <dbReference type="ARBA" id="ARBA00022781"/>
    </source>
</evidence>
<dbReference type="HAMAP" id="MF_00815">
    <property type="entry name" value="ATP_synth_gamma_bact"/>
    <property type="match status" value="1"/>
</dbReference>
<dbReference type="InterPro" id="IPR023632">
    <property type="entry name" value="ATP_synth_F1_gsu_CS"/>
</dbReference>
<dbReference type="NCBIfam" id="TIGR01146">
    <property type="entry name" value="ATPsyn_F1gamma"/>
    <property type="match status" value="1"/>
</dbReference>
<evidence type="ECO:0000256" key="2">
    <source>
        <dbReference type="ARBA" id="ARBA00004170"/>
    </source>
</evidence>
<keyword evidence="10" id="KW-1003">Cell membrane</keyword>
<evidence type="ECO:0000256" key="9">
    <source>
        <dbReference type="ARBA" id="ARBA00023310"/>
    </source>
</evidence>
<dbReference type="GO" id="GO:0046933">
    <property type="term" value="F:proton-transporting ATP synthase activity, rotational mechanism"/>
    <property type="evidence" value="ECO:0007669"/>
    <property type="project" value="UniProtKB-UniRule"/>
</dbReference>
<dbReference type="Proteomes" id="UP000230729">
    <property type="component" value="Unassembled WGS sequence"/>
</dbReference>
<accession>A0A2G9ZLU8</accession>
<keyword evidence="9 10" id="KW-0066">ATP synthesis</keyword>
<dbReference type="InterPro" id="IPR000131">
    <property type="entry name" value="ATP_synth_F1_gsu"/>
</dbReference>
<evidence type="ECO:0000256" key="6">
    <source>
        <dbReference type="ARBA" id="ARBA00023065"/>
    </source>
</evidence>
<evidence type="ECO:0000313" key="12">
    <source>
        <dbReference type="Proteomes" id="UP000230729"/>
    </source>
</evidence>
<dbReference type="PANTHER" id="PTHR11693:SF22">
    <property type="entry name" value="ATP SYNTHASE SUBUNIT GAMMA, MITOCHONDRIAL"/>
    <property type="match status" value="1"/>
</dbReference>
<dbReference type="GO" id="GO:0045259">
    <property type="term" value="C:proton-transporting ATP synthase complex"/>
    <property type="evidence" value="ECO:0007669"/>
    <property type="project" value="UniProtKB-KW"/>
</dbReference>
<dbReference type="PANTHER" id="PTHR11693">
    <property type="entry name" value="ATP SYNTHASE GAMMA CHAIN"/>
    <property type="match status" value="1"/>
</dbReference>
<dbReference type="EMBL" id="PCSD01000008">
    <property type="protein sequence ID" value="PIP34149.1"/>
    <property type="molecule type" value="Genomic_DNA"/>
</dbReference>
<dbReference type="SUPFAM" id="SSF52943">
    <property type="entry name" value="ATP synthase (F1-ATPase), gamma subunit"/>
    <property type="match status" value="1"/>
</dbReference>
<evidence type="ECO:0000256" key="4">
    <source>
        <dbReference type="ARBA" id="ARBA00022448"/>
    </source>
</evidence>
<keyword evidence="4 10" id="KW-0813">Transport</keyword>
<organism evidence="11 12">
    <name type="scientific">Candidatus Falkowbacteria bacterium CG23_combo_of_CG06-09_8_20_14_all_49_15</name>
    <dbReference type="NCBI Taxonomy" id="1974572"/>
    <lineage>
        <taxon>Bacteria</taxon>
        <taxon>Candidatus Falkowiibacteriota</taxon>
    </lineage>
</organism>
<comment type="subcellular location">
    <subcellularLocation>
        <location evidence="10">Cell membrane</location>
        <topology evidence="10">Peripheral membrane protein</topology>
    </subcellularLocation>
    <subcellularLocation>
        <location evidence="2">Membrane</location>
        <topology evidence="2">Peripheral membrane protein</topology>
    </subcellularLocation>
</comment>
<dbReference type="AlphaFoldDB" id="A0A2G9ZLU8"/>
<gene>
    <name evidence="10 11" type="primary">atpG</name>
    <name evidence="11" type="ORF">COX22_00550</name>
</gene>
<evidence type="ECO:0000256" key="1">
    <source>
        <dbReference type="ARBA" id="ARBA00003456"/>
    </source>
</evidence>
<keyword evidence="5 10" id="KW-0375">Hydrogen ion transport</keyword>
<evidence type="ECO:0000313" key="11">
    <source>
        <dbReference type="EMBL" id="PIP34149.1"/>
    </source>
</evidence>
<dbReference type="GO" id="GO:0042777">
    <property type="term" value="P:proton motive force-driven plasma membrane ATP synthesis"/>
    <property type="evidence" value="ECO:0007669"/>
    <property type="project" value="UniProtKB-UniRule"/>
</dbReference>
<dbReference type="Gene3D" id="1.10.287.80">
    <property type="entry name" value="ATP synthase, gamma subunit, helix hairpin domain"/>
    <property type="match status" value="2"/>
</dbReference>
<dbReference type="InterPro" id="IPR035968">
    <property type="entry name" value="ATP_synth_F1_ATPase_gsu"/>
</dbReference>
<reference evidence="11 12" key="1">
    <citation type="submission" date="2017-09" db="EMBL/GenBank/DDBJ databases">
        <title>Depth-based differentiation of microbial function through sediment-hosted aquifers and enrichment of novel symbionts in the deep terrestrial subsurface.</title>
        <authorList>
            <person name="Probst A.J."/>
            <person name="Ladd B."/>
            <person name="Jarett J.K."/>
            <person name="Geller-Mcgrath D.E."/>
            <person name="Sieber C.M."/>
            <person name="Emerson J.B."/>
            <person name="Anantharaman K."/>
            <person name="Thomas B.C."/>
            <person name="Malmstrom R."/>
            <person name="Stieglmeier M."/>
            <person name="Klingl A."/>
            <person name="Woyke T."/>
            <person name="Ryan C.M."/>
            <person name="Banfield J.F."/>
        </authorList>
    </citation>
    <scope>NUCLEOTIDE SEQUENCE [LARGE SCALE GENOMIC DNA]</scope>
    <source>
        <strain evidence="11">CG23_combo_of_CG06-09_8_20_14_all_49_15</strain>
    </source>
</reference>
<name>A0A2G9ZLU8_9BACT</name>
<comment type="similarity">
    <text evidence="3 10">Belongs to the ATPase gamma chain family.</text>
</comment>
<dbReference type="PROSITE" id="PS00153">
    <property type="entry name" value="ATPASE_GAMMA"/>
    <property type="match status" value="1"/>
</dbReference>